<dbReference type="PATRIC" id="fig|332950.4.peg.229"/>
<evidence type="ECO:0000313" key="2">
    <source>
        <dbReference type="Proteomes" id="UP000095094"/>
    </source>
</evidence>
<keyword evidence="2" id="KW-1185">Reference proteome</keyword>
<dbReference type="EMBL" id="MIJY01000001">
    <property type="protein sequence ID" value="OEG20557.1"/>
    <property type="molecule type" value="Genomic_DNA"/>
</dbReference>
<gene>
    <name evidence="1" type="ORF">BCR25_01690</name>
</gene>
<dbReference type="OrthoDB" id="2452521at2"/>
<sequence>MEKSIVEKLKLKNYSTKAIVNRPDETYLTDLEDAQLTLPDKAVDLLFVFVKTMEEFKAIVQTVIEQKLLNKDGVLFVAYPKKGNKMYSTFVHRDEIFPVLGVDDADGYVGKSTLKFNRMVRLDETFTVTGLKNSDRKAQKSSGNSARVADYVQFIPQVEALLENHLKAKVLFDQLTPGYKKDWARYIYSAKQQVTQEKRQAEMIDILELGFKSKELYRQSLNS</sequence>
<dbReference type="AlphaFoldDB" id="A0A1E5H6G3"/>
<protein>
    <submittedName>
        <fullName evidence="1">Uncharacterized protein</fullName>
    </submittedName>
</protein>
<organism evidence="1 2">
    <name type="scientific">Enterococcus termitis</name>
    <dbReference type="NCBI Taxonomy" id="332950"/>
    <lineage>
        <taxon>Bacteria</taxon>
        <taxon>Bacillati</taxon>
        <taxon>Bacillota</taxon>
        <taxon>Bacilli</taxon>
        <taxon>Lactobacillales</taxon>
        <taxon>Enterococcaceae</taxon>
        <taxon>Enterococcus</taxon>
    </lineage>
</organism>
<name>A0A1E5H6G3_9ENTE</name>
<dbReference type="RefSeq" id="WP_069661867.1">
    <property type="nucleotide sequence ID" value="NZ_JBHUJJ010000001.1"/>
</dbReference>
<accession>A0A1E5H6G3</accession>
<dbReference type="Proteomes" id="UP000095094">
    <property type="component" value="Unassembled WGS sequence"/>
</dbReference>
<proteinExistence type="predicted"/>
<reference evidence="2" key="1">
    <citation type="submission" date="2016-09" db="EMBL/GenBank/DDBJ databases">
        <authorList>
            <person name="Gulvik C.A."/>
        </authorList>
    </citation>
    <scope>NUCLEOTIDE SEQUENCE [LARGE SCALE GENOMIC DNA]</scope>
    <source>
        <strain evidence="2">LMG 8895</strain>
    </source>
</reference>
<evidence type="ECO:0000313" key="1">
    <source>
        <dbReference type="EMBL" id="OEG20557.1"/>
    </source>
</evidence>
<dbReference type="Pfam" id="PF13376">
    <property type="entry name" value="OmdA"/>
    <property type="match status" value="1"/>
</dbReference>
<comment type="caution">
    <text evidence="1">The sequence shown here is derived from an EMBL/GenBank/DDBJ whole genome shotgun (WGS) entry which is preliminary data.</text>
</comment>